<dbReference type="CDD" id="cd21980">
    <property type="entry name" value="HMG-box_HMG20"/>
    <property type="match status" value="1"/>
</dbReference>
<keyword evidence="2 3" id="KW-0539">Nucleus</keyword>
<dbReference type="STRING" id="1965070.A0A443QJP2"/>
<protein>
    <submittedName>
        <fullName evidence="7">High mobility group protein 20A-like protein</fullName>
    </submittedName>
</protein>
<feature type="non-terminal residue" evidence="7">
    <location>
        <position position="1"/>
    </location>
</feature>
<feature type="compositionally biased region" description="Basic and acidic residues" evidence="5">
    <location>
        <begin position="109"/>
        <end position="128"/>
    </location>
</feature>
<evidence type="ECO:0000256" key="4">
    <source>
        <dbReference type="SAM" id="Coils"/>
    </source>
</evidence>
<dbReference type="InterPro" id="IPR036910">
    <property type="entry name" value="HMG_box_dom_sf"/>
</dbReference>
<evidence type="ECO:0000256" key="1">
    <source>
        <dbReference type="ARBA" id="ARBA00023125"/>
    </source>
</evidence>
<keyword evidence="4" id="KW-0175">Coiled coil</keyword>
<sequence length="414" mass="47963">KNSAKRLKRDDTSSNNEARCSIFDDSHGIESMNKLRKTLFSQESLETMRRWRRLEELRNLQRMNTEYEKQNAALLRRIENINAVIKKFELESFQQSNDVYALPQDLNELRQKRKSDDRRASTGSEGKETSSAAVSKPQKTKRLKFPKDANAPRQPLSGYVRYLNEHRERVKEANPQCSFTEITKLLASEWSSLPADDKRKYLDEAVKDKERYHKELEHYQQSESYKLFVQQQKDAKEKLAASSQSVNECTNGDGQNKVSRDVEMTDVSVANANLPSFDIPIFTEEFLDHNKARENELRQLRKLNSEYEEQNAILSKHIENMKAAIEKLEVESVQQKNNNAALSQHLSELRNVLVTSFAGIAIPGSHETPTMENIDNYMQKLYTKLIEEKGANKENEAILKKVQNIISHIDYNFQ</sequence>
<dbReference type="OrthoDB" id="3213154at2759"/>
<dbReference type="PANTHER" id="PTHR46040:SF3">
    <property type="entry name" value="HIGH MOBILITY GROUP PROTEIN 2"/>
    <property type="match status" value="1"/>
</dbReference>
<evidence type="ECO:0000256" key="5">
    <source>
        <dbReference type="SAM" id="MobiDB-lite"/>
    </source>
</evidence>
<reference evidence="7 8" key="1">
    <citation type="journal article" date="2018" name="Gigascience">
        <title>Genomes of trombidid mites reveal novel predicted allergens and laterally-transferred genes associated with secondary metabolism.</title>
        <authorList>
            <person name="Dong X."/>
            <person name="Chaisiri K."/>
            <person name="Xia D."/>
            <person name="Armstrong S.D."/>
            <person name="Fang Y."/>
            <person name="Donnelly M.J."/>
            <person name="Kadowaki T."/>
            <person name="McGarry J.W."/>
            <person name="Darby A.C."/>
            <person name="Makepeace B.L."/>
        </authorList>
    </citation>
    <scope>NUCLEOTIDE SEQUENCE [LARGE SCALE GENOMIC DNA]</scope>
    <source>
        <strain evidence="7">UoL-WK</strain>
    </source>
</reference>
<evidence type="ECO:0000256" key="2">
    <source>
        <dbReference type="ARBA" id="ARBA00023242"/>
    </source>
</evidence>
<evidence type="ECO:0000256" key="3">
    <source>
        <dbReference type="PROSITE-ProRule" id="PRU00267"/>
    </source>
</evidence>
<dbReference type="Proteomes" id="UP000285301">
    <property type="component" value="Unassembled WGS sequence"/>
</dbReference>
<dbReference type="PROSITE" id="PS50118">
    <property type="entry name" value="HMG_BOX_2"/>
    <property type="match status" value="1"/>
</dbReference>
<evidence type="ECO:0000313" key="8">
    <source>
        <dbReference type="Proteomes" id="UP000285301"/>
    </source>
</evidence>
<feature type="domain" description="HMG box" evidence="6">
    <location>
        <begin position="152"/>
        <end position="220"/>
    </location>
</feature>
<feature type="DNA-binding region" description="HMG box" evidence="3">
    <location>
        <begin position="152"/>
        <end position="220"/>
    </location>
</feature>
<dbReference type="Gene3D" id="1.10.30.10">
    <property type="entry name" value="High mobility group box domain"/>
    <property type="match status" value="1"/>
</dbReference>
<evidence type="ECO:0000259" key="6">
    <source>
        <dbReference type="PROSITE" id="PS50118"/>
    </source>
</evidence>
<name>A0A443QJP2_9ACAR</name>
<organism evidence="7 8">
    <name type="scientific">Dinothrombium tinctorium</name>
    <dbReference type="NCBI Taxonomy" id="1965070"/>
    <lineage>
        <taxon>Eukaryota</taxon>
        <taxon>Metazoa</taxon>
        <taxon>Ecdysozoa</taxon>
        <taxon>Arthropoda</taxon>
        <taxon>Chelicerata</taxon>
        <taxon>Arachnida</taxon>
        <taxon>Acari</taxon>
        <taxon>Acariformes</taxon>
        <taxon>Trombidiformes</taxon>
        <taxon>Prostigmata</taxon>
        <taxon>Anystina</taxon>
        <taxon>Parasitengona</taxon>
        <taxon>Trombidioidea</taxon>
        <taxon>Trombidiidae</taxon>
        <taxon>Dinothrombium</taxon>
    </lineage>
</organism>
<dbReference type="AlphaFoldDB" id="A0A443QJP2"/>
<gene>
    <name evidence="7" type="ORF">B4U79_00569</name>
</gene>
<dbReference type="PANTHER" id="PTHR46040">
    <property type="entry name" value="HIGH MOBILITY GROUP PROTEIN 2"/>
    <property type="match status" value="1"/>
</dbReference>
<feature type="non-terminal residue" evidence="7">
    <location>
        <position position="414"/>
    </location>
</feature>
<dbReference type="PRINTS" id="PR00886">
    <property type="entry name" value="HIGHMOBLTY12"/>
</dbReference>
<dbReference type="Pfam" id="PF00505">
    <property type="entry name" value="HMG_box"/>
    <property type="match status" value="1"/>
</dbReference>
<proteinExistence type="predicted"/>
<comment type="caution">
    <text evidence="7">The sequence shown here is derived from an EMBL/GenBank/DDBJ whole genome shotgun (WGS) entry which is preliminary data.</text>
</comment>
<dbReference type="InterPro" id="IPR009071">
    <property type="entry name" value="HMG_box_dom"/>
</dbReference>
<keyword evidence="8" id="KW-1185">Reference proteome</keyword>
<dbReference type="InterPro" id="IPR051965">
    <property type="entry name" value="ChromReg_NeuronalGeneExpr"/>
</dbReference>
<dbReference type="GO" id="GO:0005634">
    <property type="term" value="C:nucleus"/>
    <property type="evidence" value="ECO:0007669"/>
    <property type="project" value="UniProtKB-UniRule"/>
</dbReference>
<feature type="coiled-coil region" evidence="4">
    <location>
        <begin position="57"/>
        <end position="91"/>
    </location>
</feature>
<dbReference type="SUPFAM" id="SSF47095">
    <property type="entry name" value="HMG-box"/>
    <property type="match status" value="1"/>
</dbReference>
<dbReference type="GO" id="GO:0010468">
    <property type="term" value="P:regulation of gene expression"/>
    <property type="evidence" value="ECO:0007669"/>
    <property type="project" value="TreeGrafter"/>
</dbReference>
<feature type="region of interest" description="Disordered" evidence="5">
    <location>
        <begin position="109"/>
        <end position="154"/>
    </location>
</feature>
<evidence type="ECO:0000313" key="7">
    <source>
        <dbReference type="EMBL" id="RWS03247.1"/>
    </source>
</evidence>
<accession>A0A443QJP2</accession>
<dbReference type="SMART" id="SM00398">
    <property type="entry name" value="HMG"/>
    <property type="match status" value="1"/>
</dbReference>
<dbReference type="GO" id="GO:0003677">
    <property type="term" value="F:DNA binding"/>
    <property type="evidence" value="ECO:0007669"/>
    <property type="project" value="UniProtKB-UniRule"/>
</dbReference>
<dbReference type="EMBL" id="NCKU01006689">
    <property type="protein sequence ID" value="RWS03247.1"/>
    <property type="molecule type" value="Genomic_DNA"/>
</dbReference>
<feature type="coiled-coil region" evidence="4">
    <location>
        <begin position="290"/>
        <end position="345"/>
    </location>
</feature>
<keyword evidence="1 3" id="KW-0238">DNA-binding</keyword>